<name>A0A8J1TZL7_OWEFU</name>
<reference evidence="1" key="1">
    <citation type="submission" date="2022-03" db="EMBL/GenBank/DDBJ databases">
        <authorList>
            <person name="Martin C."/>
        </authorList>
    </citation>
    <scope>NUCLEOTIDE SEQUENCE</scope>
</reference>
<dbReference type="Proteomes" id="UP000749559">
    <property type="component" value="Unassembled WGS sequence"/>
</dbReference>
<evidence type="ECO:0000313" key="1">
    <source>
        <dbReference type="EMBL" id="CAH1786237.1"/>
    </source>
</evidence>
<gene>
    <name evidence="1" type="ORF">OFUS_LOCUS12169</name>
</gene>
<proteinExistence type="predicted"/>
<dbReference type="AlphaFoldDB" id="A0A8J1TZL7"/>
<keyword evidence="2" id="KW-1185">Reference proteome</keyword>
<protein>
    <submittedName>
        <fullName evidence="1">Uncharacterized protein</fullName>
    </submittedName>
</protein>
<dbReference type="OrthoDB" id="449340at2759"/>
<sequence>MGSILVSPKAVLYSQSSIKGEFTDGRAFKDMIESIATKKLSPNDLPPIEVIEKDGKLWAISGNRRLFNYKLLNLLGFCDKIKVKVLKNCRPYLMKKRMTSKTGGKSIKIRGENSKELIDELILTAILVKYLHIG</sequence>
<organism evidence="1 2">
    <name type="scientific">Owenia fusiformis</name>
    <name type="common">Polychaete worm</name>
    <dbReference type="NCBI Taxonomy" id="6347"/>
    <lineage>
        <taxon>Eukaryota</taxon>
        <taxon>Metazoa</taxon>
        <taxon>Spiralia</taxon>
        <taxon>Lophotrochozoa</taxon>
        <taxon>Annelida</taxon>
        <taxon>Polychaeta</taxon>
        <taxon>Sedentaria</taxon>
        <taxon>Canalipalpata</taxon>
        <taxon>Sabellida</taxon>
        <taxon>Oweniida</taxon>
        <taxon>Oweniidae</taxon>
        <taxon>Owenia</taxon>
    </lineage>
</organism>
<accession>A0A8J1TZL7</accession>
<evidence type="ECO:0000313" key="2">
    <source>
        <dbReference type="Proteomes" id="UP000749559"/>
    </source>
</evidence>
<comment type="caution">
    <text evidence="1">The sequence shown here is derived from an EMBL/GenBank/DDBJ whole genome shotgun (WGS) entry which is preliminary data.</text>
</comment>
<dbReference type="EMBL" id="CAIIXF020000006">
    <property type="protein sequence ID" value="CAH1786237.1"/>
    <property type="molecule type" value="Genomic_DNA"/>
</dbReference>